<dbReference type="PROSITE" id="PS50935">
    <property type="entry name" value="SSB"/>
    <property type="match status" value="1"/>
</dbReference>
<comment type="caution">
    <text evidence="3">The sequence shown here is derived from an EMBL/GenBank/DDBJ whole genome shotgun (WGS) entry which is preliminary data.</text>
</comment>
<evidence type="ECO:0000313" key="3">
    <source>
        <dbReference type="EMBL" id="NME89359.1"/>
    </source>
</evidence>
<reference evidence="3 4" key="1">
    <citation type="submission" date="2020-04" db="EMBL/GenBank/DDBJ databases">
        <authorList>
            <person name="Hitch T.C.A."/>
            <person name="Wylensek D."/>
            <person name="Clavel T."/>
        </authorList>
    </citation>
    <scope>NUCLEOTIDE SEQUENCE [LARGE SCALE GENOMIC DNA]</scope>
    <source>
        <strain evidence="3 4">BL-383-APC-3D</strain>
    </source>
</reference>
<dbReference type="InterPro" id="IPR000424">
    <property type="entry name" value="Primosome_PriB/ssb"/>
</dbReference>
<organism evidence="3 4">
    <name type="scientific">Corynebacterium stationis</name>
    <dbReference type="NCBI Taxonomy" id="1705"/>
    <lineage>
        <taxon>Bacteria</taxon>
        <taxon>Bacillati</taxon>
        <taxon>Actinomycetota</taxon>
        <taxon>Actinomycetes</taxon>
        <taxon>Mycobacteriales</taxon>
        <taxon>Corynebacteriaceae</taxon>
        <taxon>Corynebacterium</taxon>
    </lineage>
</organism>
<proteinExistence type="predicted"/>
<evidence type="ECO:0000313" key="4">
    <source>
        <dbReference type="Proteomes" id="UP000544551"/>
    </source>
</evidence>
<keyword evidence="1 2" id="KW-0238">DNA-binding</keyword>
<dbReference type="AlphaFoldDB" id="A0AB36CKX6"/>
<evidence type="ECO:0000256" key="2">
    <source>
        <dbReference type="PROSITE-ProRule" id="PRU00252"/>
    </source>
</evidence>
<dbReference type="SUPFAM" id="SSF50249">
    <property type="entry name" value="Nucleic acid-binding proteins"/>
    <property type="match status" value="1"/>
</dbReference>
<dbReference type="InterPro" id="IPR012340">
    <property type="entry name" value="NA-bd_OB-fold"/>
</dbReference>
<dbReference type="Gene3D" id="2.40.50.140">
    <property type="entry name" value="Nucleic acid-binding proteins"/>
    <property type="match status" value="1"/>
</dbReference>
<dbReference type="CDD" id="cd04496">
    <property type="entry name" value="SSB_OBF"/>
    <property type="match status" value="1"/>
</dbReference>
<dbReference type="EMBL" id="JABAFZ010000005">
    <property type="protein sequence ID" value="NME89359.1"/>
    <property type="molecule type" value="Genomic_DNA"/>
</dbReference>
<dbReference type="RefSeq" id="WP_168969606.1">
    <property type="nucleotide sequence ID" value="NZ_JABAFZ010000005.1"/>
</dbReference>
<name>A0AB36CKX6_9CORY</name>
<dbReference type="Pfam" id="PF00436">
    <property type="entry name" value="SSB"/>
    <property type="match status" value="1"/>
</dbReference>
<gene>
    <name evidence="3" type="ORF">HF853_06685</name>
</gene>
<sequence>MSQYPITITGNLTDDPFVTKFSSDKVNTRLRIASSRRTRHTNSNGEFEWRDSDTVYINIELWGQLAINTSKSLKKGMPVIALGSLCTDTWTDNETQKQREHTYMRGLQVGIDMNRYIVASQRMDALHTPEGMVLNSGSEALHINKDYTVDKDDVIDETGVEEVVPASFDDPREAEAEKEEAAVANF</sequence>
<dbReference type="GO" id="GO:0003697">
    <property type="term" value="F:single-stranded DNA binding"/>
    <property type="evidence" value="ECO:0007669"/>
    <property type="project" value="InterPro"/>
</dbReference>
<accession>A0AB36CKX6</accession>
<evidence type="ECO:0000256" key="1">
    <source>
        <dbReference type="ARBA" id="ARBA00023125"/>
    </source>
</evidence>
<protein>
    <submittedName>
        <fullName evidence="3">Single-stranded DNA-binding protein</fullName>
    </submittedName>
</protein>
<dbReference type="Proteomes" id="UP000544551">
    <property type="component" value="Unassembled WGS sequence"/>
</dbReference>